<keyword evidence="19" id="KW-0808">Transferase</keyword>
<keyword evidence="5" id="KW-0812">Transmembrane</keyword>
<dbReference type="PANTHER" id="PTHR42735">
    <property type="match status" value="1"/>
</dbReference>
<evidence type="ECO:0000256" key="11">
    <source>
        <dbReference type="ARBA" id="ARBA00023136"/>
    </source>
</evidence>
<evidence type="ECO:0000313" key="20">
    <source>
        <dbReference type="Proteomes" id="UP000316726"/>
    </source>
</evidence>
<evidence type="ECO:0000256" key="9">
    <source>
        <dbReference type="ARBA" id="ARBA00022989"/>
    </source>
</evidence>
<evidence type="ECO:0000256" key="1">
    <source>
        <dbReference type="ARBA" id="ARBA00001933"/>
    </source>
</evidence>
<evidence type="ECO:0000256" key="10">
    <source>
        <dbReference type="ARBA" id="ARBA00023098"/>
    </source>
</evidence>
<dbReference type="InterPro" id="IPR015424">
    <property type="entry name" value="PyrdxlP-dep_Trfase"/>
</dbReference>
<comment type="subcellular location">
    <subcellularLocation>
        <location evidence="2">Endoplasmic reticulum membrane</location>
        <topology evidence="2">Single-pass membrane protein</topology>
    </subcellularLocation>
</comment>
<comment type="cofactor">
    <cofactor evidence="1 16 17">
        <name>pyridoxal 5'-phosphate</name>
        <dbReference type="ChEBI" id="CHEBI:597326"/>
    </cofactor>
</comment>
<dbReference type="FunFam" id="3.40.640.10:FF:000020">
    <property type="entry name" value="sphingosine-1-phosphate lyase 1"/>
    <property type="match status" value="1"/>
</dbReference>
<dbReference type="GO" id="GO:0008117">
    <property type="term" value="F:sphinganine-1-phosphate aldolase activity"/>
    <property type="evidence" value="ECO:0007669"/>
    <property type="project" value="UniProtKB-EC"/>
</dbReference>
<dbReference type="GO" id="GO:0019752">
    <property type="term" value="P:carboxylic acid metabolic process"/>
    <property type="evidence" value="ECO:0007669"/>
    <property type="project" value="InterPro"/>
</dbReference>
<reference evidence="18" key="2">
    <citation type="submission" date="2021-01" db="EMBL/GenBank/DDBJ databases">
        <authorList>
            <person name="Corre E."/>
            <person name="Pelletier E."/>
            <person name="Niang G."/>
            <person name="Scheremetjew M."/>
            <person name="Finn R."/>
            <person name="Kale V."/>
            <person name="Holt S."/>
            <person name="Cochrane G."/>
            <person name="Meng A."/>
            <person name="Brown T."/>
            <person name="Cohen L."/>
        </authorList>
    </citation>
    <scope>NUCLEOTIDE SEQUENCE</scope>
    <source>
        <strain evidence="18">CCMP1205</strain>
    </source>
</reference>
<evidence type="ECO:0000256" key="17">
    <source>
        <dbReference type="RuleBase" id="RU000382"/>
    </source>
</evidence>
<keyword evidence="9" id="KW-1133">Transmembrane helix</keyword>
<dbReference type="Gene3D" id="6.10.140.2150">
    <property type="match status" value="1"/>
</dbReference>
<dbReference type="GO" id="GO:0005789">
    <property type="term" value="C:endoplasmic reticulum membrane"/>
    <property type="evidence" value="ECO:0007669"/>
    <property type="project" value="UniProtKB-SubCell"/>
</dbReference>
<dbReference type="EC" id="4.1.2.27" evidence="14"/>
<keyword evidence="8" id="KW-0746">Sphingolipid metabolism</keyword>
<keyword evidence="20" id="KW-1185">Reference proteome</keyword>
<dbReference type="InterPro" id="IPR050477">
    <property type="entry name" value="GrpII_AminoAcid_Decarb"/>
</dbReference>
<dbReference type="Pfam" id="PF00282">
    <property type="entry name" value="Pyridoxal_deC"/>
    <property type="match status" value="1"/>
</dbReference>
<evidence type="ECO:0000256" key="12">
    <source>
        <dbReference type="ARBA" id="ARBA00023239"/>
    </source>
</evidence>
<dbReference type="Gene3D" id="3.90.1150.10">
    <property type="entry name" value="Aspartate Aminotransferase, domain 1"/>
    <property type="match status" value="1"/>
</dbReference>
<organism evidence="19 20">
    <name type="scientific">Chloropicon primus</name>
    <dbReference type="NCBI Taxonomy" id="1764295"/>
    <lineage>
        <taxon>Eukaryota</taxon>
        <taxon>Viridiplantae</taxon>
        <taxon>Chlorophyta</taxon>
        <taxon>Chloropicophyceae</taxon>
        <taxon>Chloropicales</taxon>
        <taxon>Chloropicaceae</taxon>
        <taxon>Chloropicon</taxon>
    </lineage>
</organism>
<keyword evidence="11" id="KW-0472">Membrane</keyword>
<feature type="modified residue" description="N6-(pyridoxal phosphate)lysine" evidence="16">
    <location>
        <position position="384"/>
    </location>
</feature>
<dbReference type="STRING" id="1764295.A0A5B8MXT5"/>
<evidence type="ECO:0000256" key="13">
    <source>
        <dbReference type="ARBA" id="ARBA00038302"/>
    </source>
</evidence>
<dbReference type="GO" id="GO:0030149">
    <property type="term" value="P:sphingolipid catabolic process"/>
    <property type="evidence" value="ECO:0007669"/>
    <property type="project" value="TreeGrafter"/>
</dbReference>
<evidence type="ECO:0000256" key="15">
    <source>
        <dbReference type="ARBA" id="ARBA00042568"/>
    </source>
</evidence>
<dbReference type="InterPro" id="IPR015421">
    <property type="entry name" value="PyrdxlP-dep_Trfase_major"/>
</dbReference>
<evidence type="ECO:0000256" key="3">
    <source>
        <dbReference type="ARBA" id="ARBA00004760"/>
    </source>
</evidence>
<keyword evidence="10" id="KW-0443">Lipid metabolism</keyword>
<evidence type="ECO:0000256" key="8">
    <source>
        <dbReference type="ARBA" id="ARBA00022919"/>
    </source>
</evidence>
<gene>
    <name evidence="19" type="ORF">A3770_15p74540</name>
    <name evidence="18" type="ORF">CPRI1469_LOCUS8243</name>
</gene>
<sequence>MGGVLSRVSAVELPEAVTRVLDEGQAKLVEGLSLIDKCLADELPSTVVLKTVGATIAVCWLGRFLSNTWDAMKEEGVLQSAIEVLKSLPGISGIVAREKDKLSRKIKKQVMEERYEHSKVPKFNAIPQKQMSQKQVLQAIDDINSKDETYEDGKSMLSGALYFSSADHANFQTKVYGKFVGTNPIHADSYPSVARMDAELVSMTASMVRGGSEAVCGSVTSGGSESILCAMKASRDWWLARNGLGIVRNVMKALPWRKGTVKPEIIMADSAHAAYIKAASYYGLKMVVIPVGEKTGYRLTASAVRRRITSNTAIVVVSAPSYPHGVCDDIEGIGKLAAAYGIACHVDACLGGFVLPFAEEAGFARPKFDFGMPGLTSMSIDTHKYGLAHKGTSVVLYRCKEIRKHQFTSITDWSGGLYISPTMAGSRSGAVIAAAWASLLAIGREGFISQAKHLLGLAEHLAHRIDSECAHLQLLGQPDSSVVAWGAVDRTQVDIYKVNDAMTKRGWHLSALQKPAGLHMCITPAHSVEVIDRLVNDLKQCTNEVKAGAEGGEEGMAPMYGMAERLPDRNIVGDVLVAYQEATLDC</sequence>
<comment type="similarity">
    <text evidence="13">Belongs to the group II decarboxylase family. Sphingosine-1-phosphate lyase subfamily.</text>
</comment>
<dbReference type="OrthoDB" id="10254570at2759"/>
<dbReference type="GO" id="GO:0016740">
    <property type="term" value="F:transferase activity"/>
    <property type="evidence" value="ECO:0007669"/>
    <property type="project" value="UniProtKB-KW"/>
</dbReference>
<name>A0A5B8MXT5_9CHLO</name>
<comment type="pathway">
    <text evidence="3">Lipid metabolism; sphingolipid metabolism.</text>
</comment>
<dbReference type="EMBL" id="HBHL01012582">
    <property type="protein sequence ID" value="CAD9719377.1"/>
    <property type="molecule type" value="Transcribed_RNA"/>
</dbReference>
<protein>
    <recommendedName>
        <fullName evidence="14">sphinganine-1-phosphate aldolase</fullName>
        <ecNumber evidence="14">4.1.2.27</ecNumber>
    </recommendedName>
    <alternativeName>
        <fullName evidence="15">Sphingosine-1-phosphate aldolase</fullName>
    </alternativeName>
</protein>
<comment type="pathway">
    <text evidence="4">Sphingolipid metabolism.</text>
</comment>
<evidence type="ECO:0000256" key="5">
    <source>
        <dbReference type="ARBA" id="ARBA00022692"/>
    </source>
</evidence>
<keyword evidence="12 17" id="KW-0456">Lyase</keyword>
<evidence type="ECO:0000256" key="6">
    <source>
        <dbReference type="ARBA" id="ARBA00022824"/>
    </source>
</evidence>
<dbReference type="GO" id="GO:0030170">
    <property type="term" value="F:pyridoxal phosphate binding"/>
    <property type="evidence" value="ECO:0007669"/>
    <property type="project" value="InterPro"/>
</dbReference>
<dbReference type="Gene3D" id="3.40.640.10">
    <property type="entry name" value="Type I PLP-dependent aspartate aminotransferase-like (Major domain)"/>
    <property type="match status" value="1"/>
</dbReference>
<proteinExistence type="inferred from homology"/>
<evidence type="ECO:0000256" key="2">
    <source>
        <dbReference type="ARBA" id="ARBA00004389"/>
    </source>
</evidence>
<accession>A0A5B8MXT5</accession>
<evidence type="ECO:0000256" key="16">
    <source>
        <dbReference type="PIRSR" id="PIRSR602129-50"/>
    </source>
</evidence>
<dbReference type="InterPro" id="IPR015422">
    <property type="entry name" value="PyrdxlP-dep_Trfase_small"/>
</dbReference>
<dbReference type="AlphaFoldDB" id="A0A5B8MXT5"/>
<reference evidence="19 20" key="1">
    <citation type="submission" date="2018-07" db="EMBL/GenBank/DDBJ databases">
        <title>The complete nuclear genome of the prasinophyte Chloropicon primus (CCMP1205).</title>
        <authorList>
            <person name="Pombert J.-F."/>
            <person name="Otis C."/>
            <person name="Turmel M."/>
            <person name="Lemieux C."/>
        </authorList>
    </citation>
    <scope>NUCLEOTIDE SEQUENCE [LARGE SCALE GENOMIC DNA]</scope>
    <source>
        <strain evidence="19 20">CCMP1205</strain>
    </source>
</reference>
<dbReference type="Proteomes" id="UP000316726">
    <property type="component" value="Chromosome 15"/>
</dbReference>
<dbReference type="PANTHER" id="PTHR42735:SF6">
    <property type="entry name" value="SPHINGOSINE-1-PHOSPHATE LYASE 1"/>
    <property type="match status" value="1"/>
</dbReference>
<evidence type="ECO:0000256" key="14">
    <source>
        <dbReference type="ARBA" id="ARBA00038965"/>
    </source>
</evidence>
<dbReference type="EMBL" id="CP031048">
    <property type="protein sequence ID" value="QDZ24936.1"/>
    <property type="molecule type" value="Genomic_DNA"/>
</dbReference>
<dbReference type="InterPro" id="IPR002129">
    <property type="entry name" value="PyrdxlP-dep_de-COase"/>
</dbReference>
<evidence type="ECO:0000313" key="18">
    <source>
        <dbReference type="EMBL" id="CAD9719377.1"/>
    </source>
</evidence>
<keyword evidence="6" id="KW-0256">Endoplasmic reticulum</keyword>
<evidence type="ECO:0000256" key="7">
    <source>
        <dbReference type="ARBA" id="ARBA00022898"/>
    </source>
</evidence>
<evidence type="ECO:0000256" key="4">
    <source>
        <dbReference type="ARBA" id="ARBA00004991"/>
    </source>
</evidence>
<dbReference type="SUPFAM" id="SSF53383">
    <property type="entry name" value="PLP-dependent transferases"/>
    <property type="match status" value="1"/>
</dbReference>
<keyword evidence="7 16" id="KW-0663">Pyridoxal phosphate</keyword>
<evidence type="ECO:0000313" key="19">
    <source>
        <dbReference type="EMBL" id="QDZ24936.1"/>
    </source>
</evidence>